<sequence length="113" mass="11798">MTAARARGCSPAPGPTGPRSPSSTPNQALTHAVARANADRDEQVPRLTAHALRHTFAAISLSEANADILSVSRAMGHARPSITLDRYGHLAPAGLGPLMAKIDDLVNPMREAS</sequence>
<keyword evidence="1" id="KW-0233">DNA recombination</keyword>
<dbReference type="OrthoDB" id="1822491at2"/>
<evidence type="ECO:0000313" key="4">
    <source>
        <dbReference type="EMBL" id="GAC49581.1"/>
    </source>
</evidence>
<dbReference type="GO" id="GO:0006310">
    <property type="term" value="P:DNA recombination"/>
    <property type="evidence" value="ECO:0007669"/>
    <property type="project" value="UniProtKB-KW"/>
</dbReference>
<dbReference type="PROSITE" id="PS51898">
    <property type="entry name" value="TYR_RECOMBINASE"/>
    <property type="match status" value="1"/>
</dbReference>
<protein>
    <submittedName>
        <fullName evidence="4">Putative recombinase</fullName>
    </submittedName>
</protein>
<gene>
    <name evidence="4" type="ORF">GOACH_15_00730</name>
</gene>
<comment type="caution">
    <text evidence="4">The sequence shown here is derived from an EMBL/GenBank/DDBJ whole genome shotgun (WGS) entry which is preliminary data.</text>
</comment>
<accession>L7KM59</accession>
<evidence type="ECO:0000256" key="2">
    <source>
        <dbReference type="SAM" id="MobiDB-lite"/>
    </source>
</evidence>
<keyword evidence="5" id="KW-1185">Reference proteome</keyword>
<dbReference type="SUPFAM" id="SSF56349">
    <property type="entry name" value="DNA breaking-rejoining enzymes"/>
    <property type="match status" value="1"/>
</dbReference>
<evidence type="ECO:0000256" key="1">
    <source>
        <dbReference type="ARBA" id="ARBA00023172"/>
    </source>
</evidence>
<dbReference type="Gene3D" id="1.10.443.10">
    <property type="entry name" value="Intergrase catalytic core"/>
    <property type="match status" value="1"/>
</dbReference>
<proteinExistence type="predicted"/>
<dbReference type="Proteomes" id="UP000010988">
    <property type="component" value="Unassembled WGS sequence"/>
</dbReference>
<reference evidence="4 5" key="1">
    <citation type="submission" date="2012-12" db="EMBL/GenBank/DDBJ databases">
        <title>Whole genome shotgun sequence of Gordonia aichiensis NBRC 108223.</title>
        <authorList>
            <person name="Isaki-Nakamura S."/>
            <person name="Hosoyama A."/>
            <person name="Tsuchikane K."/>
            <person name="Ando Y."/>
            <person name="Baba S."/>
            <person name="Ohji S."/>
            <person name="Hamada M."/>
            <person name="Tamura T."/>
            <person name="Yamazoe A."/>
            <person name="Yamazaki S."/>
            <person name="Fujita N."/>
        </authorList>
    </citation>
    <scope>NUCLEOTIDE SEQUENCE [LARGE SCALE GENOMIC DNA]</scope>
    <source>
        <strain evidence="4 5">NBRC 108223</strain>
    </source>
</reference>
<dbReference type="InterPro" id="IPR013762">
    <property type="entry name" value="Integrase-like_cat_sf"/>
</dbReference>
<dbReference type="GO" id="GO:0003677">
    <property type="term" value="F:DNA binding"/>
    <property type="evidence" value="ECO:0007669"/>
    <property type="project" value="InterPro"/>
</dbReference>
<feature type="region of interest" description="Disordered" evidence="2">
    <location>
        <begin position="1"/>
        <end position="29"/>
    </location>
</feature>
<dbReference type="Pfam" id="PF00589">
    <property type="entry name" value="Phage_integrase"/>
    <property type="match status" value="1"/>
</dbReference>
<evidence type="ECO:0000259" key="3">
    <source>
        <dbReference type="PROSITE" id="PS51898"/>
    </source>
</evidence>
<dbReference type="STRING" id="1220583.GOACH_15_00730"/>
<organism evidence="4 5">
    <name type="scientific">Gordonia aichiensis NBRC 108223</name>
    <dbReference type="NCBI Taxonomy" id="1220583"/>
    <lineage>
        <taxon>Bacteria</taxon>
        <taxon>Bacillati</taxon>
        <taxon>Actinomycetota</taxon>
        <taxon>Actinomycetes</taxon>
        <taxon>Mycobacteriales</taxon>
        <taxon>Gordoniaceae</taxon>
        <taxon>Gordonia</taxon>
    </lineage>
</organism>
<dbReference type="InterPro" id="IPR002104">
    <property type="entry name" value="Integrase_catalytic"/>
</dbReference>
<dbReference type="EMBL" id="BANR01000015">
    <property type="protein sequence ID" value="GAC49581.1"/>
    <property type="molecule type" value="Genomic_DNA"/>
</dbReference>
<dbReference type="AlphaFoldDB" id="L7KM59"/>
<evidence type="ECO:0000313" key="5">
    <source>
        <dbReference type="Proteomes" id="UP000010988"/>
    </source>
</evidence>
<feature type="domain" description="Tyr recombinase" evidence="3">
    <location>
        <begin position="1"/>
        <end position="100"/>
    </location>
</feature>
<name>L7KM59_9ACTN</name>
<dbReference type="GO" id="GO:0015074">
    <property type="term" value="P:DNA integration"/>
    <property type="evidence" value="ECO:0007669"/>
    <property type="project" value="InterPro"/>
</dbReference>
<dbReference type="InterPro" id="IPR011010">
    <property type="entry name" value="DNA_brk_join_enz"/>
</dbReference>